<gene>
    <name evidence="2" type="ORF">SAMN05443636_0273</name>
</gene>
<evidence type="ECO:0000313" key="3">
    <source>
        <dbReference type="Proteomes" id="UP000184357"/>
    </source>
</evidence>
<proteinExistence type="predicted"/>
<evidence type="ECO:0000256" key="1">
    <source>
        <dbReference type="SAM" id="MobiDB-lite"/>
    </source>
</evidence>
<dbReference type="OrthoDB" id="260878at2157"/>
<reference evidence="2 3" key="1">
    <citation type="submission" date="2016-11" db="EMBL/GenBank/DDBJ databases">
        <authorList>
            <person name="Jaros S."/>
            <person name="Januszkiewicz K."/>
            <person name="Wedrychowicz H."/>
        </authorList>
    </citation>
    <scope>NUCLEOTIDE SEQUENCE [LARGE SCALE GENOMIC DNA]</scope>
    <source>
        <strain evidence="2 3">DSM 9297</strain>
    </source>
</reference>
<dbReference type="Proteomes" id="UP000184357">
    <property type="component" value="Unassembled WGS sequence"/>
</dbReference>
<evidence type="ECO:0000313" key="2">
    <source>
        <dbReference type="EMBL" id="SHG44282.1"/>
    </source>
</evidence>
<dbReference type="RefSeq" id="WP_073306613.1">
    <property type="nucleotide sequence ID" value="NZ_FQWV01000001.1"/>
</dbReference>
<dbReference type="EMBL" id="FQWV01000001">
    <property type="protein sequence ID" value="SHG44282.1"/>
    <property type="molecule type" value="Genomic_DNA"/>
</dbReference>
<protein>
    <submittedName>
        <fullName evidence="2">Uncharacterized protein</fullName>
    </submittedName>
</protein>
<sequence length="159" mass="17714">MGKAAKRVQRHLRERLACVLPRYEWHEEHVVGDTPVDVAGVGDALVLVELEWRRADPANNTVKLFREFVETDLASSFDSVHVVQLFSRYYDLAAGGVSTKRRNAVFVGGRVAETVPAATFTAVTLGIDPPKRGGDLPEGWRESAEDAADRIDREVTRER</sequence>
<feature type="region of interest" description="Disordered" evidence="1">
    <location>
        <begin position="129"/>
        <end position="159"/>
    </location>
</feature>
<name>A0A1M5JUJ1_9EURY</name>
<accession>A0A1M5JUJ1</accession>
<keyword evidence="3" id="KW-1185">Reference proteome</keyword>
<organism evidence="2 3">
    <name type="scientific">Halobaculum gomorrense</name>
    <dbReference type="NCBI Taxonomy" id="43928"/>
    <lineage>
        <taxon>Archaea</taxon>
        <taxon>Methanobacteriati</taxon>
        <taxon>Methanobacteriota</taxon>
        <taxon>Stenosarchaea group</taxon>
        <taxon>Halobacteria</taxon>
        <taxon>Halobacteriales</taxon>
        <taxon>Haloferacaceae</taxon>
        <taxon>Halobaculum</taxon>
    </lineage>
</organism>
<dbReference type="AlphaFoldDB" id="A0A1M5JUJ1"/>